<evidence type="ECO:0000313" key="1">
    <source>
        <dbReference type="EMBL" id="OMO64575.1"/>
    </source>
</evidence>
<organism evidence="1 2">
    <name type="scientific">Corchorus capsularis</name>
    <name type="common">Jute</name>
    <dbReference type="NCBI Taxonomy" id="210143"/>
    <lineage>
        <taxon>Eukaryota</taxon>
        <taxon>Viridiplantae</taxon>
        <taxon>Streptophyta</taxon>
        <taxon>Embryophyta</taxon>
        <taxon>Tracheophyta</taxon>
        <taxon>Spermatophyta</taxon>
        <taxon>Magnoliopsida</taxon>
        <taxon>eudicotyledons</taxon>
        <taxon>Gunneridae</taxon>
        <taxon>Pentapetalae</taxon>
        <taxon>rosids</taxon>
        <taxon>malvids</taxon>
        <taxon>Malvales</taxon>
        <taxon>Malvaceae</taxon>
        <taxon>Grewioideae</taxon>
        <taxon>Apeibeae</taxon>
        <taxon>Corchorus</taxon>
    </lineage>
</organism>
<gene>
    <name evidence="1" type="ORF">CCACVL1_21666</name>
</gene>
<keyword evidence="2" id="KW-1185">Reference proteome</keyword>
<protein>
    <submittedName>
        <fullName evidence="1">Uncharacterized protein</fullName>
    </submittedName>
</protein>
<name>A0A1R3H2I1_COCAP</name>
<dbReference type="AlphaFoldDB" id="A0A1R3H2I1"/>
<dbReference type="Proteomes" id="UP000188268">
    <property type="component" value="Unassembled WGS sequence"/>
</dbReference>
<evidence type="ECO:0000313" key="2">
    <source>
        <dbReference type="Proteomes" id="UP000188268"/>
    </source>
</evidence>
<comment type="caution">
    <text evidence="1">The sequence shown here is derived from an EMBL/GenBank/DDBJ whole genome shotgun (WGS) entry which is preliminary data.</text>
</comment>
<accession>A0A1R3H2I1</accession>
<proteinExistence type="predicted"/>
<dbReference type="EMBL" id="AWWV01012776">
    <property type="protein sequence ID" value="OMO64575.1"/>
    <property type="molecule type" value="Genomic_DNA"/>
</dbReference>
<sequence>MAGTSNHFYFADDCDVAYQLSTSPGVNFCGSPALLAIAF</sequence>
<reference evidence="1 2" key="1">
    <citation type="submission" date="2013-09" db="EMBL/GenBank/DDBJ databases">
        <title>Corchorus capsularis genome sequencing.</title>
        <authorList>
            <person name="Alam M."/>
            <person name="Haque M.S."/>
            <person name="Islam M.S."/>
            <person name="Emdad E.M."/>
            <person name="Islam M.M."/>
            <person name="Ahmed B."/>
            <person name="Halim A."/>
            <person name="Hossen Q.M.M."/>
            <person name="Hossain M.Z."/>
            <person name="Ahmed R."/>
            <person name="Khan M.M."/>
            <person name="Islam R."/>
            <person name="Rashid M.M."/>
            <person name="Khan S.A."/>
            <person name="Rahman M.S."/>
            <person name="Alam M."/>
        </authorList>
    </citation>
    <scope>NUCLEOTIDE SEQUENCE [LARGE SCALE GENOMIC DNA]</scope>
    <source>
        <strain evidence="2">cv. CVL-1</strain>
        <tissue evidence="1">Whole seedling</tissue>
    </source>
</reference>
<dbReference type="Gramene" id="OMO64575">
    <property type="protein sequence ID" value="OMO64575"/>
    <property type="gene ID" value="CCACVL1_21666"/>
</dbReference>